<dbReference type="Proteomes" id="UP000184052">
    <property type="component" value="Unassembled WGS sequence"/>
</dbReference>
<dbReference type="Pfam" id="PF13335">
    <property type="entry name" value="Mg_chelatase_C"/>
    <property type="match status" value="1"/>
</dbReference>
<dbReference type="RefSeq" id="WP_073047774.1">
    <property type="nucleotide sequence ID" value="NZ_FQZL01000006.1"/>
</dbReference>
<gene>
    <name evidence="5" type="ORF">SAMN02745751_00892</name>
</gene>
<dbReference type="OrthoDB" id="9813147at2"/>
<dbReference type="PANTHER" id="PTHR32039">
    <property type="entry name" value="MAGNESIUM-CHELATASE SUBUNIT CHLI"/>
    <property type="match status" value="1"/>
</dbReference>
<dbReference type="InterPro" id="IPR001208">
    <property type="entry name" value="MCM_dom"/>
</dbReference>
<keyword evidence="2" id="KW-0547">Nucleotide-binding</keyword>
<evidence type="ECO:0000256" key="3">
    <source>
        <dbReference type="ARBA" id="ARBA00022840"/>
    </source>
</evidence>
<dbReference type="InterPro" id="IPR004482">
    <property type="entry name" value="Mg_chelat-rel"/>
</dbReference>
<dbReference type="GO" id="GO:0003677">
    <property type="term" value="F:DNA binding"/>
    <property type="evidence" value="ECO:0007669"/>
    <property type="project" value="InterPro"/>
</dbReference>
<dbReference type="GO" id="GO:0005524">
    <property type="term" value="F:ATP binding"/>
    <property type="evidence" value="ECO:0007669"/>
    <property type="project" value="UniProtKB-KW"/>
</dbReference>
<dbReference type="InterPro" id="IPR027417">
    <property type="entry name" value="P-loop_NTPase"/>
</dbReference>
<accession>A0A1M6DFQ7</accession>
<name>A0A1M6DFQ7_9FIRM</name>
<evidence type="ECO:0000256" key="2">
    <source>
        <dbReference type="ARBA" id="ARBA00022741"/>
    </source>
</evidence>
<organism evidence="5 6">
    <name type="scientific">Dethiosulfatibacter aminovorans DSM 17477</name>
    <dbReference type="NCBI Taxonomy" id="1121476"/>
    <lineage>
        <taxon>Bacteria</taxon>
        <taxon>Bacillati</taxon>
        <taxon>Bacillota</taxon>
        <taxon>Tissierellia</taxon>
        <taxon>Dethiosulfatibacter</taxon>
    </lineage>
</organism>
<dbReference type="InterPro" id="IPR045006">
    <property type="entry name" value="CHLI-like"/>
</dbReference>
<dbReference type="InterPro" id="IPR014721">
    <property type="entry name" value="Ribsml_uS5_D2-typ_fold_subgr"/>
</dbReference>
<evidence type="ECO:0000313" key="6">
    <source>
        <dbReference type="Proteomes" id="UP000184052"/>
    </source>
</evidence>
<dbReference type="Pfam" id="PF01078">
    <property type="entry name" value="Mg_chelatase"/>
    <property type="match status" value="1"/>
</dbReference>
<dbReference type="EMBL" id="FQZL01000006">
    <property type="protein sequence ID" value="SHI71869.1"/>
    <property type="molecule type" value="Genomic_DNA"/>
</dbReference>
<dbReference type="Pfam" id="PF13541">
    <property type="entry name" value="ChlI"/>
    <property type="match status" value="1"/>
</dbReference>
<evidence type="ECO:0000256" key="1">
    <source>
        <dbReference type="ARBA" id="ARBA00006354"/>
    </source>
</evidence>
<comment type="similarity">
    <text evidence="1">Belongs to the Mg-chelatase subunits D/I family. ComM subfamily.</text>
</comment>
<keyword evidence="3" id="KW-0067">ATP-binding</keyword>
<dbReference type="Gene3D" id="3.40.50.300">
    <property type="entry name" value="P-loop containing nucleotide triphosphate hydrolases"/>
    <property type="match status" value="1"/>
</dbReference>
<dbReference type="SUPFAM" id="SSF52540">
    <property type="entry name" value="P-loop containing nucleoside triphosphate hydrolases"/>
    <property type="match status" value="1"/>
</dbReference>
<dbReference type="Gene3D" id="3.30.230.10">
    <property type="match status" value="1"/>
</dbReference>
<keyword evidence="6" id="KW-1185">Reference proteome</keyword>
<dbReference type="SUPFAM" id="SSF54211">
    <property type="entry name" value="Ribosomal protein S5 domain 2-like"/>
    <property type="match status" value="1"/>
</dbReference>
<dbReference type="InterPro" id="IPR000523">
    <property type="entry name" value="Mg_chelatse_chII-like_cat_dom"/>
</dbReference>
<dbReference type="PRINTS" id="PR01657">
    <property type="entry name" value="MCMFAMILY"/>
</dbReference>
<dbReference type="InterPro" id="IPR025158">
    <property type="entry name" value="Mg_chelat-rel_C"/>
</dbReference>
<evidence type="ECO:0000313" key="5">
    <source>
        <dbReference type="EMBL" id="SHI71869.1"/>
    </source>
</evidence>
<protein>
    <submittedName>
        <fullName evidence="5">Magnesium chelatase family protein</fullName>
    </submittedName>
</protein>
<feature type="domain" description="AAA+ ATPase" evidence="4">
    <location>
        <begin position="213"/>
        <end position="395"/>
    </location>
</feature>
<dbReference type="AlphaFoldDB" id="A0A1M6DFQ7"/>
<evidence type="ECO:0000259" key="4">
    <source>
        <dbReference type="SMART" id="SM00382"/>
    </source>
</evidence>
<dbReference type="NCBIfam" id="TIGR00368">
    <property type="entry name" value="YifB family Mg chelatase-like AAA ATPase"/>
    <property type="match status" value="1"/>
</dbReference>
<dbReference type="InterPro" id="IPR020568">
    <property type="entry name" value="Ribosomal_Su5_D2-typ_SF"/>
</dbReference>
<dbReference type="STRING" id="1121476.SAMN02745751_00892"/>
<sequence>MLSEVNACVLSGLEGNIIKVETDLANGLPTFNIVGLPDASIKESKERVRSALSNSNYDFPMSRITVNLSPASIKKEGSQLDLPIALGILSAMDICTVKNQERTCFIGELSLDGSIKHINGVLPMLISLRTMGIDKAFVPLENIEESSYIKDMEIYPVESLNEIVDHLNGKRILIPTMKKDYSSPDECSCYEVDFSEVKGQETLKRAVEIAAAGSHNILIIGSPGSGKTMIARRIPTILPNLTFEESLDITKVYSIAGLNGESGLIKTRPFRSPHHTISRTALVGGGRIPKPGEISLANHGVLFLDELPEFNKSSLEVLRQPLEDGRVTISRANMSVDYPSKFMLVSSMNPCPCGYYGDPKHECKCSTSQIERYLSKISGPLLDRIDIQIEATPVEYDDLNSSRKSESSADIRKRVNGARKIQEERYSGLKIFSNSELSAGQIKKYCKLEKNAENILKTAFERLSLSARAYNKIIKVSRTIADLDGSIDIKMEHAAEAIQYRNIDKKYWG</sequence>
<dbReference type="SMART" id="SM00382">
    <property type="entry name" value="AAA"/>
    <property type="match status" value="1"/>
</dbReference>
<dbReference type="InterPro" id="IPR003593">
    <property type="entry name" value="AAA+_ATPase"/>
</dbReference>
<dbReference type="PANTHER" id="PTHR32039:SF7">
    <property type="entry name" value="COMPETENCE PROTEIN COMM"/>
    <property type="match status" value="1"/>
</dbReference>
<reference evidence="5 6" key="1">
    <citation type="submission" date="2016-11" db="EMBL/GenBank/DDBJ databases">
        <authorList>
            <person name="Jaros S."/>
            <person name="Januszkiewicz K."/>
            <person name="Wedrychowicz H."/>
        </authorList>
    </citation>
    <scope>NUCLEOTIDE SEQUENCE [LARGE SCALE GENOMIC DNA]</scope>
    <source>
        <strain evidence="5 6">DSM 17477</strain>
    </source>
</reference>
<proteinExistence type="inferred from homology"/>